<gene>
    <name evidence="1" type="ORF">UFOVP1202_72</name>
</gene>
<protein>
    <submittedName>
        <fullName evidence="1">Uncharacterized protein</fullName>
    </submittedName>
</protein>
<name>A0A6J5R7T0_9CAUD</name>
<sequence length="153" mass="15352">MGKTTFSGPIRAGNIYDTTGTTLGTNVKNVGSVVMAQVFAVTQAGSATALSTPIVLPANSHILNIQLISTVAWSGAATTISVGTSDTATELVSAGVTSGAIGLAALTPGTDATRTANWDDTGTTDKRVFVLSANTGAGVGTLTVRYIQAHDLP</sequence>
<organism evidence="1">
    <name type="scientific">uncultured Caudovirales phage</name>
    <dbReference type="NCBI Taxonomy" id="2100421"/>
    <lineage>
        <taxon>Viruses</taxon>
        <taxon>Duplodnaviria</taxon>
        <taxon>Heunggongvirae</taxon>
        <taxon>Uroviricota</taxon>
        <taxon>Caudoviricetes</taxon>
        <taxon>Peduoviridae</taxon>
        <taxon>Maltschvirus</taxon>
        <taxon>Maltschvirus maltsch</taxon>
    </lineage>
</organism>
<dbReference type="EMBL" id="LR797147">
    <property type="protein sequence ID" value="CAB4190616.1"/>
    <property type="molecule type" value="Genomic_DNA"/>
</dbReference>
<accession>A0A6J5R7T0</accession>
<reference evidence="1" key="1">
    <citation type="submission" date="2020-05" db="EMBL/GenBank/DDBJ databases">
        <authorList>
            <person name="Chiriac C."/>
            <person name="Salcher M."/>
            <person name="Ghai R."/>
            <person name="Kavagutti S V."/>
        </authorList>
    </citation>
    <scope>NUCLEOTIDE SEQUENCE</scope>
</reference>
<proteinExistence type="predicted"/>
<evidence type="ECO:0000313" key="1">
    <source>
        <dbReference type="EMBL" id="CAB4190616.1"/>
    </source>
</evidence>